<dbReference type="EMBL" id="JARVKF010000342">
    <property type="protein sequence ID" value="KAK9418850.1"/>
    <property type="molecule type" value="Genomic_DNA"/>
</dbReference>
<gene>
    <name evidence="2" type="ORF">SUNI508_07622</name>
</gene>
<evidence type="ECO:0000313" key="3">
    <source>
        <dbReference type="Proteomes" id="UP001408356"/>
    </source>
</evidence>
<keyword evidence="3" id="KW-1185">Reference proteome</keyword>
<protein>
    <submittedName>
        <fullName evidence="2">Uncharacterized protein</fullName>
    </submittedName>
</protein>
<sequence>MTPSPHPPVLKVRAKKRSLSPNPSDAAPSSKGAWPNEDSALEEVGTAEGLEQEQSSDPRITIIKSTKDSVIFKTHSSMLEPLEALLEYADNRAENGRTWFKIHRPPITTPDLEMMIPQAPSEFDKTYTAQDEAKLQEDWANDPLRTHRLNHGHDNKMLKLWKLPPRLWPGTFAEHIISDRHDLAFEQEPTARRVKVNGESVLHPYWGSSFCSALAKLLVHPFWLGDLHAMVICIQYAVICRTRDQRKGCWPRRNPTDSKFLDMFRHVTESEQDGTCSIVDLHTQVRKQTSGVPSLTSRLFLEIERIAFHDGDTLPQSQAIGPYKVRYIDSQCLVDALERVSDYGMPIFLPSQCYDDAFKYARHSYDAPKKAQMEQYREQVLLDILRSNSKNQKSNQSVHGNSDLDSDSGPGHLVDIDELLMPLGATMDETMDATIGTSRSIRQLSVASISSRFARDLKATPDRRTTSSLNTAPRQIPQLDEHEMKDCSDYPLEIAEHDAKTYQVSTERFHIPQMVAFTPSILLSDIERTHPEQAPFLAGWLARANLGDR</sequence>
<proteinExistence type="predicted"/>
<dbReference type="Proteomes" id="UP001408356">
    <property type="component" value="Unassembled WGS sequence"/>
</dbReference>
<comment type="caution">
    <text evidence="2">The sequence shown here is derived from an EMBL/GenBank/DDBJ whole genome shotgun (WGS) entry which is preliminary data.</text>
</comment>
<reference evidence="2 3" key="1">
    <citation type="journal article" date="2024" name="J. Plant Pathol.">
        <title>Sequence and assembly of the genome of Seiridium unicorne, isolate CBS 538.82, causal agent of cypress canker disease.</title>
        <authorList>
            <person name="Scali E."/>
            <person name="Rocca G.D."/>
            <person name="Danti R."/>
            <person name="Garbelotto M."/>
            <person name="Barberini S."/>
            <person name="Baroncelli R."/>
            <person name="Emiliani G."/>
        </authorList>
    </citation>
    <scope>NUCLEOTIDE SEQUENCE [LARGE SCALE GENOMIC DNA]</scope>
    <source>
        <strain evidence="2 3">BM-138-508</strain>
    </source>
</reference>
<accession>A0ABR2UVZ9</accession>
<name>A0ABR2UVZ9_9PEZI</name>
<evidence type="ECO:0000256" key="1">
    <source>
        <dbReference type="SAM" id="MobiDB-lite"/>
    </source>
</evidence>
<feature type="region of interest" description="Disordered" evidence="1">
    <location>
        <begin position="1"/>
        <end position="56"/>
    </location>
</feature>
<organism evidence="2 3">
    <name type="scientific">Seiridium unicorne</name>
    <dbReference type="NCBI Taxonomy" id="138068"/>
    <lineage>
        <taxon>Eukaryota</taxon>
        <taxon>Fungi</taxon>
        <taxon>Dikarya</taxon>
        <taxon>Ascomycota</taxon>
        <taxon>Pezizomycotina</taxon>
        <taxon>Sordariomycetes</taxon>
        <taxon>Xylariomycetidae</taxon>
        <taxon>Amphisphaeriales</taxon>
        <taxon>Sporocadaceae</taxon>
        <taxon>Seiridium</taxon>
    </lineage>
</organism>
<evidence type="ECO:0000313" key="2">
    <source>
        <dbReference type="EMBL" id="KAK9418850.1"/>
    </source>
</evidence>
<feature type="region of interest" description="Disordered" evidence="1">
    <location>
        <begin position="390"/>
        <end position="411"/>
    </location>
</feature>